<proteinExistence type="inferred from homology"/>
<dbReference type="GO" id="GO:0016020">
    <property type="term" value="C:membrane"/>
    <property type="evidence" value="ECO:0007669"/>
    <property type="project" value="UniProtKB-SubCell"/>
</dbReference>
<comment type="subcellular location">
    <subcellularLocation>
        <location evidence="1">Membrane</location>
        <topology evidence="1">Multi-pass membrane protein</topology>
    </subcellularLocation>
</comment>
<keyword evidence="3 7" id="KW-0812">Transmembrane</keyword>
<keyword evidence="6" id="KW-0862">Zinc</keyword>
<feature type="transmembrane region" description="Helical" evidence="7">
    <location>
        <begin position="253"/>
        <end position="270"/>
    </location>
</feature>
<sequence>MENGHLKLIKFSQCPDWLSDNPYIVSNYRPPCYSYKACYKSLLYLHNETGNIYSHIIGAILFTSFYGFTAYKYIPSFNDLDSLQILSIIMSVIGGFICMFFSYHFHMFSSHSLKVNRNWLTCDFIGIVSLIYTTGLPLSYYSFYCLPDFRVKYMAVSAIIGAISLLSMLNPVFSRDEYRLVRSGLFLLLAISELLPVLYAVINFNNDILVNYLSIHWTISGALMYLLGLFLYAKRIPEIYLPGKFDVWGHSHQLFHTLIVFASVSFYIGIMKTVKSYNMDEDVCSKLY</sequence>
<dbReference type="GO" id="GO:0046872">
    <property type="term" value="F:metal ion binding"/>
    <property type="evidence" value="ECO:0007669"/>
    <property type="project" value="UniProtKB-KW"/>
</dbReference>
<feature type="binding site" evidence="6">
    <location>
        <position position="252"/>
    </location>
    <ligand>
        <name>Zn(2+)</name>
        <dbReference type="ChEBI" id="CHEBI:29105"/>
    </ligand>
</feature>
<evidence type="ECO:0000256" key="2">
    <source>
        <dbReference type="ARBA" id="ARBA00007018"/>
    </source>
</evidence>
<evidence type="ECO:0000256" key="6">
    <source>
        <dbReference type="PIRSR" id="PIRSR604254-1"/>
    </source>
</evidence>
<feature type="transmembrane region" description="Helical" evidence="7">
    <location>
        <begin position="209"/>
        <end position="233"/>
    </location>
</feature>
<dbReference type="PANTHER" id="PTHR20855">
    <property type="entry name" value="ADIPOR/PROGESTIN RECEPTOR-RELATED"/>
    <property type="match status" value="1"/>
</dbReference>
<keyword evidence="6" id="KW-0479">Metal-binding</keyword>
<dbReference type="GO" id="GO:0038023">
    <property type="term" value="F:signaling receptor activity"/>
    <property type="evidence" value="ECO:0007669"/>
    <property type="project" value="TreeGrafter"/>
</dbReference>
<dbReference type="AlphaFoldDB" id="A0A1Y1VP07"/>
<feature type="transmembrane region" description="Helical" evidence="7">
    <location>
        <begin position="83"/>
        <end position="104"/>
    </location>
</feature>
<dbReference type="Pfam" id="PF03006">
    <property type="entry name" value="HlyIII"/>
    <property type="match status" value="1"/>
</dbReference>
<evidence type="ECO:0000313" key="9">
    <source>
        <dbReference type="Proteomes" id="UP000193719"/>
    </source>
</evidence>
<comment type="caution">
    <text evidence="8">The sequence shown here is derived from an EMBL/GenBank/DDBJ whole genome shotgun (WGS) entry which is preliminary data.</text>
</comment>
<evidence type="ECO:0000256" key="7">
    <source>
        <dbReference type="SAM" id="Phobius"/>
    </source>
</evidence>
<dbReference type="InterPro" id="IPR004254">
    <property type="entry name" value="AdipoR/HlyIII-related"/>
</dbReference>
<evidence type="ECO:0000256" key="4">
    <source>
        <dbReference type="ARBA" id="ARBA00022989"/>
    </source>
</evidence>
<gene>
    <name evidence="8" type="ORF">BCR36DRAFT_272201</name>
</gene>
<name>A0A1Y1VP07_9FUNG</name>
<accession>A0A1Y1VP07</accession>
<dbReference type="PANTHER" id="PTHR20855:SF52">
    <property type="entry name" value="ADIPONECTIN RECEPTOR PROTEIN"/>
    <property type="match status" value="1"/>
</dbReference>
<feature type="binding site" evidence="6">
    <location>
        <position position="106"/>
    </location>
    <ligand>
        <name>Zn(2+)</name>
        <dbReference type="ChEBI" id="CHEBI:29105"/>
    </ligand>
</feature>
<dbReference type="GO" id="GO:0006882">
    <property type="term" value="P:intracellular zinc ion homeostasis"/>
    <property type="evidence" value="ECO:0007669"/>
    <property type="project" value="TreeGrafter"/>
</dbReference>
<feature type="transmembrane region" description="Helical" evidence="7">
    <location>
        <begin position="185"/>
        <end position="202"/>
    </location>
</feature>
<dbReference type="OrthoDB" id="529367at2759"/>
<dbReference type="EMBL" id="MCFH01000001">
    <property type="protein sequence ID" value="ORX61145.1"/>
    <property type="molecule type" value="Genomic_DNA"/>
</dbReference>
<evidence type="ECO:0000313" key="8">
    <source>
        <dbReference type="EMBL" id="ORX61145.1"/>
    </source>
</evidence>
<reference evidence="8 9" key="2">
    <citation type="submission" date="2016-08" db="EMBL/GenBank/DDBJ databases">
        <title>Pervasive Adenine N6-methylation of Active Genes in Fungi.</title>
        <authorList>
            <consortium name="DOE Joint Genome Institute"/>
            <person name="Mondo S.J."/>
            <person name="Dannebaum R.O."/>
            <person name="Kuo R.C."/>
            <person name="Labutti K."/>
            <person name="Haridas S."/>
            <person name="Kuo A."/>
            <person name="Salamov A."/>
            <person name="Ahrendt S.R."/>
            <person name="Lipzen A."/>
            <person name="Sullivan W."/>
            <person name="Andreopoulos W.B."/>
            <person name="Clum A."/>
            <person name="Lindquist E."/>
            <person name="Daum C."/>
            <person name="Ramamoorthy G.K."/>
            <person name="Gryganskyi A."/>
            <person name="Culley D."/>
            <person name="Magnuson J.K."/>
            <person name="James T.Y."/>
            <person name="O'Malley M.A."/>
            <person name="Stajich J.E."/>
            <person name="Spatafora J.W."/>
            <person name="Visel A."/>
            <person name="Grigoriev I.V."/>
        </authorList>
    </citation>
    <scope>NUCLEOTIDE SEQUENCE [LARGE SCALE GENOMIC DNA]</scope>
    <source>
        <strain evidence="9">finn</strain>
    </source>
</reference>
<feature type="transmembrane region" description="Helical" evidence="7">
    <location>
        <begin position="124"/>
        <end position="146"/>
    </location>
</feature>
<keyword evidence="4 7" id="KW-1133">Transmembrane helix</keyword>
<organism evidence="8 9">
    <name type="scientific">Piromyces finnis</name>
    <dbReference type="NCBI Taxonomy" id="1754191"/>
    <lineage>
        <taxon>Eukaryota</taxon>
        <taxon>Fungi</taxon>
        <taxon>Fungi incertae sedis</taxon>
        <taxon>Chytridiomycota</taxon>
        <taxon>Chytridiomycota incertae sedis</taxon>
        <taxon>Neocallimastigomycetes</taxon>
        <taxon>Neocallimastigales</taxon>
        <taxon>Neocallimastigaceae</taxon>
        <taxon>Piromyces</taxon>
    </lineage>
</organism>
<evidence type="ECO:0000256" key="5">
    <source>
        <dbReference type="ARBA" id="ARBA00023136"/>
    </source>
</evidence>
<feature type="transmembrane region" description="Helical" evidence="7">
    <location>
        <begin position="52"/>
        <end position="71"/>
    </location>
</feature>
<comment type="similarity">
    <text evidence="2">Belongs to the ADIPOR family.</text>
</comment>
<protein>
    <submittedName>
        <fullName evidence="8">HlyIII-domain-containing protein</fullName>
    </submittedName>
</protein>
<keyword evidence="5 7" id="KW-0472">Membrane</keyword>
<evidence type="ECO:0000256" key="3">
    <source>
        <dbReference type="ARBA" id="ARBA00022692"/>
    </source>
</evidence>
<evidence type="ECO:0000256" key="1">
    <source>
        <dbReference type="ARBA" id="ARBA00004141"/>
    </source>
</evidence>
<feature type="binding site" evidence="6">
    <location>
        <position position="256"/>
    </location>
    <ligand>
        <name>Zn(2+)</name>
        <dbReference type="ChEBI" id="CHEBI:29105"/>
    </ligand>
</feature>
<reference evidence="8 9" key="1">
    <citation type="submission" date="2016-08" db="EMBL/GenBank/DDBJ databases">
        <title>Genomes of anaerobic fungi encode conserved fungal cellulosomes for biomass hydrolysis.</title>
        <authorList>
            <consortium name="DOE Joint Genome Institute"/>
            <person name="Haitjema C.H."/>
            <person name="Gilmore S.P."/>
            <person name="Henske J.K."/>
            <person name="Solomon K.V."/>
            <person name="De Groot R."/>
            <person name="Kuo A."/>
            <person name="Mondo S.J."/>
            <person name="Salamov A.A."/>
            <person name="Labutti K."/>
            <person name="Zhao Z."/>
            <person name="Chiniquy J."/>
            <person name="Barry K."/>
            <person name="Brewer H.M."/>
            <person name="Purvine S.O."/>
            <person name="Wright A.T."/>
            <person name="Boxma B."/>
            <person name="Van Alen T."/>
            <person name="Hackstein J.H."/>
            <person name="Baker S.E."/>
            <person name="Grigoriev I.V."/>
            <person name="O'Malley M.A."/>
        </authorList>
    </citation>
    <scope>NUCLEOTIDE SEQUENCE [LARGE SCALE GENOMIC DNA]</scope>
    <source>
        <strain evidence="9">finn</strain>
    </source>
</reference>
<dbReference type="Proteomes" id="UP000193719">
    <property type="component" value="Unassembled WGS sequence"/>
</dbReference>
<feature type="transmembrane region" description="Helical" evidence="7">
    <location>
        <begin position="153"/>
        <end position="173"/>
    </location>
</feature>
<dbReference type="STRING" id="1754191.A0A1Y1VP07"/>
<keyword evidence="9" id="KW-1185">Reference proteome</keyword>